<gene>
    <name evidence="1" type="ORF">SLS60_002458</name>
</gene>
<sequence length="125" mass="14934">MEAGLNRMRNELHTAMTMAPNTFGGGEQVDDRFPTHDYMAQKHPRDDLPPYTTWLKHLVNECTRHKAEHRLDAIDLVEELENHLHDMFLVKDARFLPHDTLRRRNDPFLPDRIWNVNRRRRGQNN</sequence>
<protein>
    <submittedName>
        <fullName evidence="1">Uncharacterized protein</fullName>
    </submittedName>
</protein>
<keyword evidence="2" id="KW-1185">Reference proteome</keyword>
<dbReference type="EMBL" id="JAKJXO020000002">
    <property type="protein sequence ID" value="KAL1610787.1"/>
    <property type="molecule type" value="Genomic_DNA"/>
</dbReference>
<proteinExistence type="predicted"/>
<accession>A0ABR3S274</accession>
<evidence type="ECO:0000313" key="2">
    <source>
        <dbReference type="Proteomes" id="UP001521785"/>
    </source>
</evidence>
<evidence type="ECO:0000313" key="1">
    <source>
        <dbReference type="EMBL" id="KAL1610787.1"/>
    </source>
</evidence>
<organism evidence="1 2">
    <name type="scientific">Paraconiothyrium brasiliense</name>
    <dbReference type="NCBI Taxonomy" id="300254"/>
    <lineage>
        <taxon>Eukaryota</taxon>
        <taxon>Fungi</taxon>
        <taxon>Dikarya</taxon>
        <taxon>Ascomycota</taxon>
        <taxon>Pezizomycotina</taxon>
        <taxon>Dothideomycetes</taxon>
        <taxon>Pleosporomycetidae</taxon>
        <taxon>Pleosporales</taxon>
        <taxon>Massarineae</taxon>
        <taxon>Didymosphaeriaceae</taxon>
        <taxon>Paraconiothyrium</taxon>
    </lineage>
</organism>
<name>A0ABR3S274_9PLEO</name>
<dbReference type="Proteomes" id="UP001521785">
    <property type="component" value="Unassembled WGS sequence"/>
</dbReference>
<reference evidence="1 2" key="1">
    <citation type="submission" date="2024-02" db="EMBL/GenBank/DDBJ databases">
        <title>De novo assembly and annotation of 12 fungi associated with fruit tree decline syndrome in Ontario, Canada.</title>
        <authorList>
            <person name="Sulman M."/>
            <person name="Ellouze W."/>
            <person name="Ilyukhin E."/>
        </authorList>
    </citation>
    <scope>NUCLEOTIDE SEQUENCE [LARGE SCALE GENOMIC DNA]</scope>
    <source>
        <strain evidence="1 2">M42-189</strain>
    </source>
</reference>
<comment type="caution">
    <text evidence="1">The sequence shown here is derived from an EMBL/GenBank/DDBJ whole genome shotgun (WGS) entry which is preliminary data.</text>
</comment>